<dbReference type="OrthoDB" id="5965564at2"/>
<evidence type="ECO:0000313" key="3">
    <source>
        <dbReference type="EMBL" id="PPE72438.1"/>
    </source>
</evidence>
<comment type="caution">
    <text evidence="3">The sequence shown here is derived from an EMBL/GenBank/DDBJ whole genome shotgun (WGS) entry which is preliminary data.</text>
</comment>
<dbReference type="Pfam" id="PF00144">
    <property type="entry name" value="Beta-lactamase"/>
    <property type="match status" value="1"/>
</dbReference>
<dbReference type="InterPro" id="IPR050789">
    <property type="entry name" value="Diverse_Enzym_Activities"/>
</dbReference>
<dbReference type="SUPFAM" id="SSF56601">
    <property type="entry name" value="beta-lactamase/transpeptidase-like"/>
    <property type="match status" value="1"/>
</dbReference>
<protein>
    <recommendedName>
        <fullName evidence="2">Beta-lactamase-related domain-containing protein</fullName>
    </recommendedName>
</protein>
<dbReference type="InterPro" id="IPR012338">
    <property type="entry name" value="Beta-lactam/transpept-like"/>
</dbReference>
<dbReference type="AlphaFoldDB" id="A0A2S5TC80"/>
<dbReference type="Gene3D" id="3.40.710.10">
    <property type="entry name" value="DD-peptidase/beta-lactamase superfamily"/>
    <property type="match status" value="1"/>
</dbReference>
<dbReference type="EMBL" id="PSNW01000012">
    <property type="protein sequence ID" value="PPE72438.1"/>
    <property type="molecule type" value="Genomic_DNA"/>
</dbReference>
<dbReference type="InterPro" id="IPR001466">
    <property type="entry name" value="Beta-lactam-related"/>
</dbReference>
<dbReference type="PANTHER" id="PTHR43283">
    <property type="entry name" value="BETA-LACTAMASE-RELATED"/>
    <property type="match status" value="1"/>
</dbReference>
<name>A0A2S5TC80_9GAMM</name>
<organism evidence="3 4">
    <name type="scientific">Solimonas fluminis</name>
    <dbReference type="NCBI Taxonomy" id="2086571"/>
    <lineage>
        <taxon>Bacteria</taxon>
        <taxon>Pseudomonadati</taxon>
        <taxon>Pseudomonadota</taxon>
        <taxon>Gammaproteobacteria</taxon>
        <taxon>Nevskiales</taxon>
        <taxon>Nevskiaceae</taxon>
        <taxon>Solimonas</taxon>
    </lineage>
</organism>
<sequence>MQRSAATGPNERRPAASCRSNKDVPMPLIPAVRFAAALALLTTISACGGGGGGGGEDRAATAAPVVRSFAANPTSVLPGTAATLSWDAANVTSVRIEPGLGERAAQGSATVRPLLTTTYTLTATNSAGTRSASAQVTVTVLPAARVDSFTANPAAVAEGGSSELQWTTSDATLVSIDNGVGPVPADGSLTLSPATTTTYRLTATGLGGSDSREVTVTVLPPPAITSFGLSLASVQAGEPATLSWATRETTEVRIEPGLGAQPASGSLSVSPTATTTYRLTATGPGGVRTAEATLKVVSYDWTELSAALDSYLGSGEGQVDGYIFALEIRGRTVFERAGGNLRKGMRIPIASASKAPSAAAILALADQGLLDLDAPVSTYIGSAISWPLDKATITTRMLLNHSSGLPFGSACLEDDTTTLQACAQEIANLPLNFPPGAAFFYSGAGYQLAGFVAQQAAGIPWTQLFQQRIGTPLGLAGFSYVGNDNPRIGGGALSDTSDYLRITRMFLDGGRAGDATVLSEQSAASVTGSQIGARPVLFKPVAPDSGLDGYSNGWWISAADAHPGSAGPELSDPGLFGATPWMDFDKDYSAALWMVEGTDTGVDMWRAIRPLILEQIDQ</sequence>
<accession>A0A2S5TC80</accession>
<proteinExistence type="predicted"/>
<reference evidence="3 4" key="1">
    <citation type="submission" date="2018-02" db="EMBL/GenBank/DDBJ databases">
        <title>Genome sequencing of Solimonas sp. HR-BB.</title>
        <authorList>
            <person name="Lee Y."/>
            <person name="Jeon C.O."/>
        </authorList>
    </citation>
    <scope>NUCLEOTIDE SEQUENCE [LARGE SCALE GENOMIC DNA]</scope>
    <source>
        <strain evidence="3 4">HR-BB</strain>
    </source>
</reference>
<evidence type="ECO:0000313" key="4">
    <source>
        <dbReference type="Proteomes" id="UP000238220"/>
    </source>
</evidence>
<evidence type="ECO:0000256" key="1">
    <source>
        <dbReference type="SAM" id="MobiDB-lite"/>
    </source>
</evidence>
<feature type="region of interest" description="Disordered" evidence="1">
    <location>
        <begin position="1"/>
        <end position="22"/>
    </location>
</feature>
<gene>
    <name evidence="3" type="ORF">C3942_18005</name>
</gene>
<feature type="domain" description="Beta-lactamase-related" evidence="2">
    <location>
        <begin position="316"/>
        <end position="593"/>
    </location>
</feature>
<evidence type="ECO:0000259" key="2">
    <source>
        <dbReference type="Pfam" id="PF00144"/>
    </source>
</evidence>
<dbReference type="Proteomes" id="UP000238220">
    <property type="component" value="Unassembled WGS sequence"/>
</dbReference>
<keyword evidence="4" id="KW-1185">Reference proteome</keyword>